<evidence type="ECO:0000313" key="2">
    <source>
        <dbReference type="EMBL" id="GBN06414.1"/>
    </source>
</evidence>
<dbReference type="EMBL" id="BGPR01005062">
    <property type="protein sequence ID" value="GBN06414.1"/>
    <property type="molecule type" value="Genomic_DNA"/>
</dbReference>
<proteinExistence type="predicted"/>
<protein>
    <recommendedName>
        <fullName evidence="4">Secreted protein</fullName>
    </recommendedName>
</protein>
<feature type="signal peptide" evidence="1">
    <location>
        <begin position="1"/>
        <end position="29"/>
    </location>
</feature>
<feature type="chain" id="PRO_5021314459" description="Secreted protein" evidence="1">
    <location>
        <begin position="30"/>
        <end position="101"/>
    </location>
</feature>
<keyword evidence="3" id="KW-1185">Reference proteome</keyword>
<organism evidence="2 3">
    <name type="scientific">Araneus ventricosus</name>
    <name type="common">Orbweaver spider</name>
    <name type="synonym">Epeira ventricosa</name>
    <dbReference type="NCBI Taxonomy" id="182803"/>
    <lineage>
        <taxon>Eukaryota</taxon>
        <taxon>Metazoa</taxon>
        <taxon>Ecdysozoa</taxon>
        <taxon>Arthropoda</taxon>
        <taxon>Chelicerata</taxon>
        <taxon>Arachnida</taxon>
        <taxon>Araneae</taxon>
        <taxon>Araneomorphae</taxon>
        <taxon>Entelegynae</taxon>
        <taxon>Araneoidea</taxon>
        <taxon>Araneidae</taxon>
        <taxon>Araneus</taxon>
    </lineage>
</organism>
<evidence type="ECO:0008006" key="4">
    <source>
        <dbReference type="Google" id="ProtNLM"/>
    </source>
</evidence>
<dbReference type="Proteomes" id="UP000499080">
    <property type="component" value="Unassembled WGS sequence"/>
</dbReference>
<keyword evidence="1" id="KW-0732">Signal</keyword>
<evidence type="ECO:0000256" key="1">
    <source>
        <dbReference type="SAM" id="SignalP"/>
    </source>
</evidence>
<dbReference type="AlphaFoldDB" id="A0A4Y2KVC2"/>
<sequence length="101" mass="11428">MELALHVFSSRLSLSLLFSSILNPFSSEARRVTEEFFPCDSFLSWTNHPTTVVRFQDLDWKCSARNFPSLSAARVWATSSALPANAKLIEWTEVMQISETA</sequence>
<evidence type="ECO:0000313" key="3">
    <source>
        <dbReference type="Proteomes" id="UP000499080"/>
    </source>
</evidence>
<accession>A0A4Y2KVC2</accession>
<name>A0A4Y2KVC2_ARAVE</name>
<comment type="caution">
    <text evidence="2">The sequence shown here is derived from an EMBL/GenBank/DDBJ whole genome shotgun (WGS) entry which is preliminary data.</text>
</comment>
<gene>
    <name evidence="2" type="ORF">AVEN_190724_1</name>
</gene>
<reference evidence="2 3" key="1">
    <citation type="journal article" date="2019" name="Sci. Rep.">
        <title>Orb-weaving spider Araneus ventricosus genome elucidates the spidroin gene catalogue.</title>
        <authorList>
            <person name="Kono N."/>
            <person name="Nakamura H."/>
            <person name="Ohtoshi R."/>
            <person name="Moran D.A.P."/>
            <person name="Shinohara A."/>
            <person name="Yoshida Y."/>
            <person name="Fujiwara M."/>
            <person name="Mori M."/>
            <person name="Tomita M."/>
            <person name="Arakawa K."/>
        </authorList>
    </citation>
    <scope>NUCLEOTIDE SEQUENCE [LARGE SCALE GENOMIC DNA]</scope>
</reference>